<evidence type="ECO:0000313" key="1">
    <source>
        <dbReference type="EMBL" id="JAP44823.1"/>
    </source>
</evidence>
<dbReference type="EMBL" id="GEEE01023287">
    <property type="protein sequence ID" value="JAP39938.1"/>
    <property type="molecule type" value="Transcribed_RNA"/>
</dbReference>
<proteinExistence type="predicted"/>
<dbReference type="EMBL" id="GEEE01018402">
    <property type="protein sequence ID" value="JAP44823.1"/>
    <property type="molecule type" value="Transcribed_RNA"/>
</dbReference>
<sequence>MSDLRFARISYKFRSFMEYNEITIPPRWHCQGLRVNAKKLGKLSNFMKNNDALMSGSGKISGRQSLCHPLKSVICTLLDKCETGGALPLLLAGMNMCLRSVFIISTSIFSCPYLS</sequence>
<protein>
    <submittedName>
        <fullName evidence="1">Uncharacterized protein</fullName>
    </submittedName>
</protein>
<dbReference type="AlphaFoldDB" id="A0A0X3NZK9"/>
<gene>
    <name evidence="1" type="ORF">TR137242</name>
</gene>
<organism evidence="1">
    <name type="scientific">Schistocephalus solidus</name>
    <name type="common">Tapeworm</name>
    <dbReference type="NCBI Taxonomy" id="70667"/>
    <lineage>
        <taxon>Eukaryota</taxon>
        <taxon>Metazoa</taxon>
        <taxon>Spiralia</taxon>
        <taxon>Lophotrochozoa</taxon>
        <taxon>Platyhelminthes</taxon>
        <taxon>Cestoda</taxon>
        <taxon>Eucestoda</taxon>
        <taxon>Diphyllobothriidea</taxon>
        <taxon>Diphyllobothriidae</taxon>
        <taxon>Schistocephalus</taxon>
    </lineage>
</organism>
<reference evidence="1" key="1">
    <citation type="submission" date="2016-01" db="EMBL/GenBank/DDBJ databases">
        <title>Reference transcriptome for the parasite Schistocephalus solidus: insights into the molecular evolution of parasitism.</title>
        <authorList>
            <person name="Hebert F.O."/>
            <person name="Grambauer S."/>
            <person name="Barber I."/>
            <person name="Landry C.R."/>
            <person name="Aubin-Horth N."/>
        </authorList>
    </citation>
    <scope>NUCLEOTIDE SEQUENCE</scope>
</reference>
<name>A0A0X3NZK9_SCHSO</name>
<accession>A0A0X3NZK9</accession>